<dbReference type="AlphaFoldDB" id="A0A318UE60"/>
<comment type="caution">
    <text evidence="7">The sequence shown here is derived from an EMBL/GenBank/DDBJ whole genome shotgun (WGS) entry which is preliminary data.</text>
</comment>
<accession>A0A318UE60</accession>
<dbReference type="GO" id="GO:0006352">
    <property type="term" value="P:DNA-templated transcription initiation"/>
    <property type="evidence" value="ECO:0007669"/>
    <property type="project" value="InterPro"/>
</dbReference>
<dbReference type="GO" id="GO:0003677">
    <property type="term" value="F:DNA binding"/>
    <property type="evidence" value="ECO:0007669"/>
    <property type="project" value="InterPro"/>
</dbReference>
<dbReference type="InterPro" id="IPR007627">
    <property type="entry name" value="RNA_pol_sigma70_r2"/>
</dbReference>
<dbReference type="InterPro" id="IPR014284">
    <property type="entry name" value="RNA_pol_sigma-70_dom"/>
</dbReference>
<dbReference type="PANTHER" id="PTHR43133:SF46">
    <property type="entry name" value="RNA POLYMERASE SIGMA-70 FACTOR ECF SUBFAMILY"/>
    <property type="match status" value="1"/>
</dbReference>
<dbReference type="Pfam" id="PF04542">
    <property type="entry name" value="Sigma70_r2"/>
    <property type="match status" value="1"/>
</dbReference>
<dbReference type="GO" id="GO:0016987">
    <property type="term" value="F:sigma factor activity"/>
    <property type="evidence" value="ECO:0007669"/>
    <property type="project" value="UniProtKB-KW"/>
</dbReference>
<keyword evidence="2" id="KW-0805">Transcription regulation</keyword>
<gene>
    <name evidence="7" type="ORF">B0O44_11011</name>
</gene>
<name>A0A318UE60_9SPHI</name>
<evidence type="ECO:0000313" key="7">
    <source>
        <dbReference type="EMBL" id="PYF69373.1"/>
    </source>
</evidence>
<dbReference type="SUPFAM" id="SSF88659">
    <property type="entry name" value="Sigma3 and sigma4 domains of RNA polymerase sigma factors"/>
    <property type="match status" value="1"/>
</dbReference>
<keyword evidence="8" id="KW-1185">Reference proteome</keyword>
<comment type="similarity">
    <text evidence="1">Belongs to the sigma-70 factor family. ECF subfamily.</text>
</comment>
<protein>
    <submittedName>
        <fullName evidence="7">RNA polymerase sigma-70 factor (ECF subfamily)</fullName>
    </submittedName>
</protein>
<dbReference type="InterPro" id="IPR013325">
    <property type="entry name" value="RNA_pol_sigma_r2"/>
</dbReference>
<dbReference type="OrthoDB" id="665981at2"/>
<evidence type="ECO:0000256" key="4">
    <source>
        <dbReference type="ARBA" id="ARBA00023163"/>
    </source>
</evidence>
<dbReference type="Proteomes" id="UP000248198">
    <property type="component" value="Unassembled WGS sequence"/>
</dbReference>
<evidence type="ECO:0000256" key="1">
    <source>
        <dbReference type="ARBA" id="ARBA00010641"/>
    </source>
</evidence>
<feature type="domain" description="RNA polymerase sigma-70 region 2" evidence="5">
    <location>
        <begin position="27"/>
        <end position="93"/>
    </location>
</feature>
<feature type="domain" description="RNA polymerase sigma factor 70 region 4 type 2" evidence="6">
    <location>
        <begin position="129"/>
        <end position="174"/>
    </location>
</feature>
<dbReference type="RefSeq" id="WP_110834341.1">
    <property type="nucleotide sequence ID" value="NZ_QKLU01000010.1"/>
</dbReference>
<evidence type="ECO:0000259" key="5">
    <source>
        <dbReference type="Pfam" id="PF04542"/>
    </source>
</evidence>
<dbReference type="InterPro" id="IPR036388">
    <property type="entry name" value="WH-like_DNA-bd_sf"/>
</dbReference>
<keyword evidence="4" id="KW-0804">Transcription</keyword>
<dbReference type="Pfam" id="PF08281">
    <property type="entry name" value="Sigma70_r4_2"/>
    <property type="match status" value="1"/>
</dbReference>
<organism evidence="7 8">
    <name type="scientific">Pedobacter nutrimenti</name>
    <dbReference type="NCBI Taxonomy" id="1241337"/>
    <lineage>
        <taxon>Bacteria</taxon>
        <taxon>Pseudomonadati</taxon>
        <taxon>Bacteroidota</taxon>
        <taxon>Sphingobacteriia</taxon>
        <taxon>Sphingobacteriales</taxon>
        <taxon>Sphingobacteriaceae</taxon>
        <taxon>Pedobacter</taxon>
    </lineage>
</organism>
<proteinExistence type="inferred from homology"/>
<dbReference type="NCBIfam" id="TIGR02985">
    <property type="entry name" value="Sig70_bacteroi1"/>
    <property type="match status" value="1"/>
</dbReference>
<dbReference type="SUPFAM" id="SSF88946">
    <property type="entry name" value="Sigma2 domain of RNA polymerase sigma factors"/>
    <property type="match status" value="1"/>
</dbReference>
<reference evidence="7 8" key="1">
    <citation type="submission" date="2018-06" db="EMBL/GenBank/DDBJ databases">
        <title>Genomic Encyclopedia of Archaeal and Bacterial Type Strains, Phase II (KMG-II): from individual species to whole genera.</title>
        <authorList>
            <person name="Goeker M."/>
        </authorList>
    </citation>
    <scope>NUCLEOTIDE SEQUENCE [LARGE SCALE GENOMIC DNA]</scope>
    <source>
        <strain evidence="7 8">DSM 27372</strain>
    </source>
</reference>
<dbReference type="EMBL" id="QKLU01000010">
    <property type="protein sequence ID" value="PYF69373.1"/>
    <property type="molecule type" value="Genomic_DNA"/>
</dbReference>
<dbReference type="InterPro" id="IPR013324">
    <property type="entry name" value="RNA_pol_sigma_r3/r4-like"/>
</dbReference>
<dbReference type="InterPro" id="IPR039425">
    <property type="entry name" value="RNA_pol_sigma-70-like"/>
</dbReference>
<sequence length="188" mass="21954">MVVYTELSDNELTVLLRQGERLAFNEIYNRHSEYLYRFAFNILKEEEECTDAIQDIFVWLWENREKVQATSLKSYLCAAVKYKLARVIRGSKRRAEILLSHPDVKEEACYTEDALEVKELKSLISQFTGALPPRAKEIFEMSRNEYLSNKEIAVRLGISEKTVENQMTIVLKKLKSNLGKMSFWSVLM</sequence>
<evidence type="ECO:0000256" key="3">
    <source>
        <dbReference type="ARBA" id="ARBA00023082"/>
    </source>
</evidence>
<dbReference type="Gene3D" id="1.10.1740.10">
    <property type="match status" value="1"/>
</dbReference>
<dbReference type="NCBIfam" id="TIGR02937">
    <property type="entry name" value="sigma70-ECF"/>
    <property type="match status" value="1"/>
</dbReference>
<dbReference type="PANTHER" id="PTHR43133">
    <property type="entry name" value="RNA POLYMERASE ECF-TYPE SIGMA FACTO"/>
    <property type="match status" value="1"/>
</dbReference>
<evidence type="ECO:0000313" key="8">
    <source>
        <dbReference type="Proteomes" id="UP000248198"/>
    </source>
</evidence>
<evidence type="ECO:0000256" key="2">
    <source>
        <dbReference type="ARBA" id="ARBA00023015"/>
    </source>
</evidence>
<keyword evidence="3" id="KW-0731">Sigma factor</keyword>
<evidence type="ECO:0000259" key="6">
    <source>
        <dbReference type="Pfam" id="PF08281"/>
    </source>
</evidence>
<dbReference type="Gene3D" id="1.10.10.10">
    <property type="entry name" value="Winged helix-like DNA-binding domain superfamily/Winged helix DNA-binding domain"/>
    <property type="match status" value="1"/>
</dbReference>
<dbReference type="InterPro" id="IPR013249">
    <property type="entry name" value="RNA_pol_sigma70_r4_t2"/>
</dbReference>
<dbReference type="InterPro" id="IPR014327">
    <property type="entry name" value="RNA_pol_sigma70_bacteroid"/>
</dbReference>